<dbReference type="Gene3D" id="1.20.1070.10">
    <property type="entry name" value="Rhodopsin 7-helix transmembrane proteins"/>
    <property type="match status" value="1"/>
</dbReference>
<evidence type="ECO:0000256" key="11">
    <source>
        <dbReference type="ARBA" id="ARBA00023180"/>
    </source>
</evidence>
<feature type="domain" description="G-protein coupled receptors family 1 profile" evidence="15">
    <location>
        <begin position="38"/>
        <end position="287"/>
    </location>
</feature>
<feature type="transmembrane region" description="Helical" evidence="14">
    <location>
        <begin position="234"/>
        <end position="258"/>
    </location>
</feature>
<evidence type="ECO:0000256" key="2">
    <source>
        <dbReference type="ARBA" id="ARBA00022475"/>
    </source>
</evidence>
<dbReference type="InterPro" id="IPR000725">
    <property type="entry name" value="Olfact_rcpt"/>
</dbReference>
<feature type="transmembrane region" description="Helical" evidence="14">
    <location>
        <begin position="89"/>
        <end position="117"/>
    </location>
</feature>
<organism evidence="16">
    <name type="scientific">Xenopus tropicalis</name>
    <name type="common">Western clawed frog</name>
    <name type="synonym">Silurana tropicalis</name>
    <dbReference type="NCBI Taxonomy" id="8364"/>
    <lineage>
        <taxon>Eukaryota</taxon>
        <taxon>Metazoa</taxon>
        <taxon>Chordata</taxon>
        <taxon>Craniata</taxon>
        <taxon>Vertebrata</taxon>
        <taxon>Euteleostomi</taxon>
        <taxon>Amphibia</taxon>
        <taxon>Batrachia</taxon>
        <taxon>Anura</taxon>
        <taxon>Pipoidea</taxon>
        <taxon>Pipidae</taxon>
        <taxon>Xenopodinae</taxon>
        <taxon>Xenopus</taxon>
        <taxon>Silurana</taxon>
    </lineage>
</organism>
<evidence type="ECO:0000256" key="7">
    <source>
        <dbReference type="ARBA" id="ARBA00023040"/>
    </source>
</evidence>
<feature type="transmembrane region" description="Helical" evidence="14">
    <location>
        <begin position="137"/>
        <end position="160"/>
    </location>
</feature>
<dbReference type="GO" id="GO:0004984">
    <property type="term" value="F:olfactory receptor activity"/>
    <property type="evidence" value="ECO:0007669"/>
    <property type="project" value="InterPro"/>
</dbReference>
<dbReference type="PANTHER" id="PTHR24242:SF387">
    <property type="entry name" value="OLFACTORY RECEPTOR"/>
    <property type="match status" value="1"/>
</dbReference>
<dbReference type="InterPro" id="IPR000276">
    <property type="entry name" value="GPCR_Rhodpsn"/>
</dbReference>
<name>A0A6I8QN82_XENTR</name>
<dbReference type="Ensembl" id="ENSXETT00000086629">
    <property type="protein sequence ID" value="ENSXETP00000070744"/>
    <property type="gene ID" value="ENSXETG00000040112"/>
</dbReference>
<dbReference type="GO" id="GO:0005886">
    <property type="term" value="C:plasma membrane"/>
    <property type="evidence" value="ECO:0007669"/>
    <property type="project" value="UniProtKB-SubCell"/>
</dbReference>
<dbReference type="PRINTS" id="PR00237">
    <property type="entry name" value="GPCRRHODOPSN"/>
</dbReference>
<dbReference type="PANTHER" id="PTHR24242">
    <property type="entry name" value="G-PROTEIN COUPLED RECEPTOR"/>
    <property type="match status" value="1"/>
</dbReference>
<reference evidence="16" key="1">
    <citation type="journal article" date="2010" name="Science">
        <title>The genome of the Western clawed frog Xenopus tropicalis.</title>
        <authorList>
            <person name="Hellsten U."/>
            <person name="Harland R.M."/>
            <person name="Gilchrist M.J."/>
            <person name="Hendrix D."/>
            <person name="Jurka J."/>
            <person name="Kapitonov V."/>
            <person name="Ovcharenko I."/>
            <person name="Putnam N.H."/>
            <person name="Shu S."/>
            <person name="Taher L."/>
            <person name="Blitz I.L."/>
            <person name="Blumberg B."/>
            <person name="Dichmann D.S."/>
            <person name="Dubchak I."/>
            <person name="Amaya E."/>
            <person name="Detter J.C."/>
            <person name="Fletcher R."/>
            <person name="Gerhard D.S."/>
            <person name="Goodstein D."/>
            <person name="Graves T."/>
            <person name="Grigoriev I.V."/>
            <person name="Grimwood J."/>
            <person name="Kawashima T."/>
            <person name="Lindquist E."/>
            <person name="Lucas S.M."/>
            <person name="Mead P.E."/>
            <person name="Mitros T."/>
            <person name="Ogino H."/>
            <person name="Ohta Y."/>
            <person name="Poliakov A.V."/>
            <person name="Pollet N."/>
            <person name="Robert J."/>
            <person name="Salamov A."/>
            <person name="Sater A.K."/>
            <person name="Schmutz J."/>
            <person name="Terry A."/>
            <person name="Vize P.D."/>
            <person name="Warren W.C."/>
            <person name="Wells D."/>
            <person name="Wills A."/>
            <person name="Wilson R.K."/>
            <person name="Zimmerman L.B."/>
            <person name="Zorn A.M."/>
            <person name="Grainger R."/>
            <person name="Grammer T."/>
            <person name="Khokha M.K."/>
            <person name="Richardson P.M."/>
            <person name="Rokhsar D.S."/>
        </authorList>
    </citation>
    <scope>NUCLEOTIDE SEQUENCE [LARGE SCALE GENOMIC DNA]</scope>
    <source>
        <strain evidence="16">Nigerian</strain>
    </source>
</reference>
<dbReference type="PROSITE" id="PS00237">
    <property type="entry name" value="G_PROTEIN_RECEP_F1_1"/>
    <property type="match status" value="1"/>
</dbReference>
<dbReference type="PROSITE" id="PS50262">
    <property type="entry name" value="G_PROTEIN_RECEP_F1_2"/>
    <property type="match status" value="1"/>
</dbReference>
<evidence type="ECO:0000256" key="10">
    <source>
        <dbReference type="ARBA" id="ARBA00023170"/>
    </source>
</evidence>
<dbReference type="SUPFAM" id="SSF81321">
    <property type="entry name" value="Family A G protein-coupled receptor-like"/>
    <property type="match status" value="1"/>
</dbReference>
<dbReference type="FunFam" id="1.20.1070.10:FF:000010">
    <property type="entry name" value="Olfactory receptor"/>
    <property type="match status" value="1"/>
</dbReference>
<dbReference type="Pfam" id="PF13853">
    <property type="entry name" value="7tm_4"/>
    <property type="match status" value="1"/>
</dbReference>
<dbReference type="InterPro" id="IPR017452">
    <property type="entry name" value="GPCR_Rhodpsn_7TM"/>
</dbReference>
<keyword evidence="4 13" id="KW-0812">Transmembrane</keyword>
<comment type="similarity">
    <text evidence="13">Belongs to the G-protein coupled receptor 1 family.</text>
</comment>
<protein>
    <recommendedName>
        <fullName evidence="14">Olfactory receptor</fullName>
    </recommendedName>
</protein>
<evidence type="ECO:0000256" key="1">
    <source>
        <dbReference type="ARBA" id="ARBA00004651"/>
    </source>
</evidence>
<dbReference type="InParanoid" id="A0A6I8QN82"/>
<evidence type="ECO:0000256" key="12">
    <source>
        <dbReference type="ARBA" id="ARBA00023224"/>
    </source>
</evidence>
<keyword evidence="9" id="KW-1015">Disulfide bond</keyword>
<dbReference type="GeneTree" id="ENSGT01150000286948"/>
<evidence type="ECO:0000256" key="8">
    <source>
        <dbReference type="ARBA" id="ARBA00023136"/>
    </source>
</evidence>
<evidence type="ECO:0000256" key="3">
    <source>
        <dbReference type="ARBA" id="ARBA00022606"/>
    </source>
</evidence>
<comment type="subcellular location">
    <subcellularLocation>
        <location evidence="1 14">Cell membrane</location>
        <topology evidence="1 14">Multi-pass membrane protein</topology>
    </subcellularLocation>
</comment>
<keyword evidence="12 13" id="KW-0807">Transducer</keyword>
<dbReference type="InterPro" id="IPR050939">
    <property type="entry name" value="Olfactory_GPCR1"/>
</dbReference>
<feature type="transmembrane region" description="Helical" evidence="14">
    <location>
        <begin position="24"/>
        <end position="47"/>
    </location>
</feature>
<dbReference type="GO" id="GO:0004930">
    <property type="term" value="F:G protein-coupled receptor activity"/>
    <property type="evidence" value="ECO:0007669"/>
    <property type="project" value="UniProtKB-KW"/>
</dbReference>
<evidence type="ECO:0000313" key="16">
    <source>
        <dbReference type="Ensembl" id="ENSXETP00000070744"/>
    </source>
</evidence>
<evidence type="ECO:0000256" key="9">
    <source>
        <dbReference type="ARBA" id="ARBA00023157"/>
    </source>
</evidence>
<accession>A0A6I8QN82</accession>
<keyword evidence="3 14" id="KW-0716">Sensory transduction</keyword>
<evidence type="ECO:0000256" key="5">
    <source>
        <dbReference type="ARBA" id="ARBA00022725"/>
    </source>
</evidence>
<proteinExistence type="inferred from homology"/>
<keyword evidence="10 13" id="KW-0675">Receptor</keyword>
<reference evidence="16" key="2">
    <citation type="submission" date="2020-05" db="UniProtKB">
        <authorList>
            <consortium name="Ensembl"/>
        </authorList>
    </citation>
    <scope>IDENTIFICATION</scope>
</reference>
<evidence type="ECO:0000256" key="14">
    <source>
        <dbReference type="RuleBase" id="RU363047"/>
    </source>
</evidence>
<keyword evidence="6 14" id="KW-1133">Transmembrane helix</keyword>
<dbReference type="AlphaFoldDB" id="A0A6I8QN82"/>
<feature type="transmembrane region" description="Helical" evidence="14">
    <location>
        <begin position="59"/>
        <end position="83"/>
    </location>
</feature>
<keyword evidence="5 14" id="KW-0552">Olfaction</keyword>
<feature type="transmembrane region" description="Helical" evidence="14">
    <location>
        <begin position="197"/>
        <end position="222"/>
    </location>
</feature>
<evidence type="ECO:0000256" key="6">
    <source>
        <dbReference type="ARBA" id="ARBA00022989"/>
    </source>
</evidence>
<keyword evidence="8 14" id="KW-0472">Membrane</keyword>
<keyword evidence="11" id="KW-0325">Glycoprotein</keyword>
<evidence type="ECO:0000256" key="13">
    <source>
        <dbReference type="RuleBase" id="RU000688"/>
    </source>
</evidence>
<sequence length="312" mass="34519">MTIGNKTISPTVILLGFHILRIPFFLLILILYIFTILGNATVAALVLSSHSLQQPMFFFLGHLSLCDITLTITIVPVLLHGVLRGPVNLSVAACITQFQIFFAGVASECFLLGVMSIDRYVAICSPLQYSAIMRKELSFELVTLCWILGYFFALNVTILISRLTFCGPNVIDHFFCDLLPILQLSCSDTSAVKLAQLFLASVTGVFTVMSIIVTYIYILATVFRIPSTTGRQKALSTCSSHLAVVATFLGSLLGLYVLPSSGNTLTANKLLSLLYTVVTPLFNPIIYNLRNWEIRAALKKIIWRSKLKDFDF</sequence>
<evidence type="ECO:0000259" key="15">
    <source>
        <dbReference type="PROSITE" id="PS50262"/>
    </source>
</evidence>
<feature type="transmembrane region" description="Helical" evidence="14">
    <location>
        <begin position="270"/>
        <end position="289"/>
    </location>
</feature>
<keyword evidence="2 14" id="KW-1003">Cell membrane</keyword>
<keyword evidence="7 13" id="KW-0297">G-protein coupled receptor</keyword>
<dbReference type="PRINTS" id="PR00245">
    <property type="entry name" value="OLFACTORYR"/>
</dbReference>
<evidence type="ECO:0000256" key="4">
    <source>
        <dbReference type="ARBA" id="ARBA00022692"/>
    </source>
</evidence>